<feature type="region of interest" description="Disordered" evidence="4">
    <location>
        <begin position="1"/>
        <end position="35"/>
    </location>
</feature>
<sequence length="691" mass="76016">MRGSCRTPPAAPRTHHAARAPAARPRPARTSTKATTMSVFHVSLFGSDAAPGTAAEPFRTINRAVQAAHPGDTVQIHEGTYREWVKPVRTGRSEDRRIVVEGAPGEARPVITGAECVTDWENVGGTTWRAVVPNSLFGAWNPFAIEVEGDWTVYGERTAPRKHLGEVYLNGMSFYEVTSRDAVDAPERRTEDYDRWTGVAEKVRRPDQTVYVWYAEVGDVETTIWANFQGADPRTELVEINVRRSVFYPEVHHINYITVRGLELCQAATPWAPPTADQPGLVGPNWAKGWVIEDCDIHDATCSAVSLGKENSSGHNWAAERLDKPGYQYQLEAVYSAFHIGWDKELIGSHVVRRNHIHDCGQNAVVGHLGCVFSRIEDNHIHHIATKHEFYGYEIAGIKLHAPIDTVIEHNLIEDCTLGIWLDWEAQGTRVTRNVMHANARDLFIEVSHGPYLVDHNILASDVALEGHSQGGAYVSNLVLGVVANQPIIERPTPYHLPHSTRPAGYAAIRGGDDRYIGNIFLSTVGEDAFVNPPAHRRISNGTDLFDGHPHGVEAYLAQVNDPSKGDHERFEGVALPVDIRLNAYGNGAPAYAAETSPVHLGEARASLESDGDALYLVTRLPQALTEAALRPVAGRDLGRAWYPDQAFENPDGTEVYADTDLLGRAKDHATPYPAGPLADLAVGESRTRVW</sequence>
<organism evidence="7 8">
    <name type="scientific">Actinomyces respiraculi</name>
    <dbReference type="NCBI Taxonomy" id="2744574"/>
    <lineage>
        <taxon>Bacteria</taxon>
        <taxon>Bacillati</taxon>
        <taxon>Actinomycetota</taxon>
        <taxon>Actinomycetes</taxon>
        <taxon>Actinomycetales</taxon>
        <taxon>Actinomycetaceae</taxon>
        <taxon>Actinomyces</taxon>
    </lineage>
</organism>
<dbReference type="KEGG" id="arep:ID810_09975"/>
<dbReference type="InterPro" id="IPR011459">
    <property type="entry name" value="DUF1565"/>
</dbReference>
<dbReference type="Gene3D" id="2.160.20.10">
    <property type="entry name" value="Single-stranded right-handed beta-helix, Pectin lyase-like"/>
    <property type="match status" value="1"/>
</dbReference>
<dbReference type="InterPro" id="IPR011050">
    <property type="entry name" value="Pectin_lyase_fold/virulence"/>
</dbReference>
<comment type="subcellular location">
    <subcellularLocation>
        <location evidence="1">Secreted</location>
    </subcellularLocation>
</comment>
<reference evidence="7 8" key="1">
    <citation type="submission" date="2020-11" db="EMBL/GenBank/DDBJ databases">
        <title>Actinomyces sp. ZJ750.</title>
        <authorList>
            <person name="Zhou J."/>
        </authorList>
    </citation>
    <scope>NUCLEOTIDE SEQUENCE [LARGE SCALE GENOMIC DNA]</scope>
    <source>
        <strain evidence="7 8">ZJ750</strain>
    </source>
</reference>
<name>A0A7T0LJY7_9ACTO</name>
<dbReference type="PANTHER" id="PTHR40088">
    <property type="entry name" value="PECTATE LYASE (EUROFUNG)"/>
    <property type="match status" value="1"/>
</dbReference>
<dbReference type="InterPro" id="IPR013780">
    <property type="entry name" value="Glyco_hydro_b"/>
</dbReference>
<evidence type="ECO:0000256" key="4">
    <source>
        <dbReference type="SAM" id="MobiDB-lite"/>
    </source>
</evidence>
<dbReference type="AlphaFoldDB" id="A0A7T0LJY7"/>
<dbReference type="Pfam" id="PF07602">
    <property type="entry name" value="DUF1565"/>
    <property type="match status" value="1"/>
</dbReference>
<dbReference type="InterPro" id="IPR049169">
    <property type="entry name" value="Glyco_hydro_120_ins"/>
</dbReference>
<evidence type="ECO:0000256" key="3">
    <source>
        <dbReference type="ARBA" id="ARBA00022729"/>
    </source>
</evidence>
<evidence type="ECO:0000256" key="2">
    <source>
        <dbReference type="ARBA" id="ARBA00022525"/>
    </source>
</evidence>
<keyword evidence="2" id="KW-0964">Secreted</keyword>
<dbReference type="GO" id="GO:0005576">
    <property type="term" value="C:extracellular region"/>
    <property type="evidence" value="ECO:0007669"/>
    <property type="project" value="UniProtKB-SubCell"/>
</dbReference>
<evidence type="ECO:0000256" key="1">
    <source>
        <dbReference type="ARBA" id="ARBA00004613"/>
    </source>
</evidence>
<accession>A0A7T0LJY7</accession>
<feature type="domain" description="Glycoside hydrolase 120 insertion" evidence="6">
    <location>
        <begin position="117"/>
        <end position="240"/>
    </location>
</feature>
<dbReference type="SUPFAM" id="SSF51126">
    <property type="entry name" value="Pectin lyase-like"/>
    <property type="match status" value="1"/>
</dbReference>
<proteinExistence type="predicted"/>
<dbReference type="EMBL" id="CP063989">
    <property type="protein sequence ID" value="QPL05055.1"/>
    <property type="molecule type" value="Genomic_DNA"/>
</dbReference>
<dbReference type="Gene3D" id="2.60.40.1180">
    <property type="entry name" value="Golgi alpha-mannosidase II"/>
    <property type="match status" value="1"/>
</dbReference>
<evidence type="ECO:0000313" key="8">
    <source>
        <dbReference type="Proteomes" id="UP000594637"/>
    </source>
</evidence>
<dbReference type="InterPro" id="IPR052052">
    <property type="entry name" value="Polysaccharide_Lyase_9"/>
</dbReference>
<gene>
    <name evidence="7" type="ORF">ID810_09975</name>
</gene>
<dbReference type="Proteomes" id="UP000594637">
    <property type="component" value="Chromosome"/>
</dbReference>
<dbReference type="PANTHER" id="PTHR40088:SF2">
    <property type="entry name" value="SECRETED SUGAR HYDROLASE"/>
    <property type="match status" value="1"/>
</dbReference>
<dbReference type="InterPro" id="IPR012334">
    <property type="entry name" value="Pectin_lyas_fold"/>
</dbReference>
<keyword evidence="8" id="KW-1185">Reference proteome</keyword>
<evidence type="ECO:0000313" key="7">
    <source>
        <dbReference type="EMBL" id="QPL05055.1"/>
    </source>
</evidence>
<evidence type="ECO:0000259" key="6">
    <source>
        <dbReference type="Pfam" id="PF21258"/>
    </source>
</evidence>
<protein>
    <submittedName>
        <fullName evidence="7">Right-handed parallel beta-helix repeat-containing protein</fullName>
    </submittedName>
</protein>
<dbReference type="Pfam" id="PF21258">
    <property type="entry name" value="Glyco_hydro_120_ins"/>
    <property type="match status" value="1"/>
</dbReference>
<keyword evidence="3" id="KW-0732">Signal</keyword>
<dbReference type="GO" id="GO:0016837">
    <property type="term" value="F:carbon-oxygen lyase activity, acting on polysaccharides"/>
    <property type="evidence" value="ECO:0007669"/>
    <property type="project" value="TreeGrafter"/>
</dbReference>
<evidence type="ECO:0000259" key="5">
    <source>
        <dbReference type="Pfam" id="PF07602"/>
    </source>
</evidence>
<feature type="domain" description="DUF1565" evidence="5">
    <location>
        <begin position="46"/>
        <end position="83"/>
    </location>
</feature>
<feature type="compositionally biased region" description="Low complexity" evidence="4">
    <location>
        <begin position="19"/>
        <end position="35"/>
    </location>
</feature>